<organism evidence="2 3">
    <name type="scientific">Mediterraneibacter gnavus</name>
    <name type="common">Ruminococcus gnavus</name>
    <dbReference type="NCBI Taxonomy" id="33038"/>
    <lineage>
        <taxon>Bacteria</taxon>
        <taxon>Bacillati</taxon>
        <taxon>Bacillota</taxon>
        <taxon>Clostridia</taxon>
        <taxon>Lachnospirales</taxon>
        <taxon>Lachnospiraceae</taxon>
        <taxon>Mediterraneibacter</taxon>
    </lineage>
</organism>
<dbReference type="Pfam" id="PF04230">
    <property type="entry name" value="PS_pyruv_trans"/>
    <property type="match status" value="1"/>
</dbReference>
<dbReference type="InterPro" id="IPR007345">
    <property type="entry name" value="Polysacch_pyruvyl_Trfase"/>
</dbReference>
<name>A0A2N5NJ76_MEDGN</name>
<comment type="caution">
    <text evidence="2">The sequence shown here is derived from an EMBL/GenBank/DDBJ whole genome shotgun (WGS) entry which is preliminary data.</text>
</comment>
<dbReference type="PANTHER" id="PTHR36836:SF1">
    <property type="entry name" value="COLANIC ACID BIOSYNTHESIS PROTEIN WCAK"/>
    <property type="match status" value="1"/>
</dbReference>
<gene>
    <name evidence="2" type="ORF">CDL18_06745</name>
</gene>
<dbReference type="PANTHER" id="PTHR36836">
    <property type="entry name" value="COLANIC ACID BIOSYNTHESIS PROTEIN WCAK"/>
    <property type="match status" value="1"/>
</dbReference>
<evidence type="ECO:0000313" key="2">
    <source>
        <dbReference type="EMBL" id="PLT55872.1"/>
    </source>
</evidence>
<dbReference type="AlphaFoldDB" id="A0A2N5NJ76"/>
<protein>
    <recommendedName>
        <fullName evidence="1">Polysaccharide pyruvyl transferase domain-containing protein</fullName>
    </recommendedName>
</protein>
<evidence type="ECO:0000259" key="1">
    <source>
        <dbReference type="Pfam" id="PF04230"/>
    </source>
</evidence>
<sequence>MINLYYHGGSANHGCEAIVRSTAKILNVPVRLFTTSPEEDIRYGLKQVVDIIEDKEQRLDKKSASYIFSAISHKITGTDYQYIKRAHKEFLKQISREDICMSIGGDNYCYNGVDRLGYYNRMLHKKGAKTVLWGCSIEPSVLTEEVIKDLKRYDLITVRETLSYEGLKNAGIVDNVLLCSDPAFQLDKIDVDLPEGFDKSNTIGINVSPLAASCGNLVMENYLELMKYILEQSSNKILLIPHVVKPETNDKETLNALMEQVKDNSRVAMIEDCNCMELKGIISKCRLFVGARTHATIAAYSTCVPTLVVGYSVKARGIAKDIFGTEENYVVSVQNFTDKSDLAKAFQWLEKHEKQTKNFLENKMPEYCQKSLIAGEAVKELGGI</sequence>
<dbReference type="Gene3D" id="3.40.50.2000">
    <property type="entry name" value="Glycogen Phosphorylase B"/>
    <property type="match status" value="1"/>
</dbReference>
<proteinExistence type="predicted"/>
<reference evidence="2 3" key="1">
    <citation type="journal article" date="2017" name="Genome Med.">
        <title>A novel Ruminococcus gnavus clade enriched in inflammatory bowel disease patients.</title>
        <authorList>
            <person name="Hall A.B."/>
            <person name="Yassour M."/>
            <person name="Sauk J."/>
            <person name="Garner A."/>
            <person name="Jiang X."/>
            <person name="Arthur T."/>
            <person name="Lagoudas G.K."/>
            <person name="Vatanen T."/>
            <person name="Fornelos N."/>
            <person name="Wilson R."/>
            <person name="Bertha M."/>
            <person name="Cohen M."/>
            <person name="Garber J."/>
            <person name="Khalili H."/>
            <person name="Gevers D."/>
            <person name="Ananthakrishnan A.N."/>
            <person name="Kugathasan S."/>
            <person name="Lander E.S."/>
            <person name="Blainey P."/>
            <person name="Vlamakis H."/>
            <person name="Xavier R.J."/>
            <person name="Huttenhower C."/>
        </authorList>
    </citation>
    <scope>NUCLEOTIDE SEQUENCE [LARGE SCALE GENOMIC DNA]</scope>
    <source>
        <strain evidence="2 3">RJX1118</strain>
    </source>
</reference>
<evidence type="ECO:0000313" key="3">
    <source>
        <dbReference type="Proteomes" id="UP000234849"/>
    </source>
</evidence>
<feature type="domain" description="Polysaccharide pyruvyl transferase" evidence="1">
    <location>
        <begin position="12"/>
        <end position="312"/>
    </location>
</feature>
<dbReference type="Proteomes" id="UP000234849">
    <property type="component" value="Unassembled WGS sequence"/>
</dbReference>
<dbReference type="EMBL" id="NIHM01000007">
    <property type="protein sequence ID" value="PLT55872.1"/>
    <property type="molecule type" value="Genomic_DNA"/>
</dbReference>
<dbReference type="RefSeq" id="WP_101879504.1">
    <property type="nucleotide sequence ID" value="NZ_NIHM01000007.1"/>
</dbReference>
<accession>A0A2N5NJ76</accession>